<keyword evidence="2" id="KW-1185">Reference proteome</keyword>
<evidence type="ECO:0008006" key="3">
    <source>
        <dbReference type="Google" id="ProtNLM"/>
    </source>
</evidence>
<evidence type="ECO:0000313" key="1">
    <source>
        <dbReference type="EMBL" id="GAA2867501.1"/>
    </source>
</evidence>
<dbReference type="EMBL" id="BAAAVI010000016">
    <property type="protein sequence ID" value="GAA2867501.1"/>
    <property type="molecule type" value="Genomic_DNA"/>
</dbReference>
<reference evidence="2" key="1">
    <citation type="journal article" date="2019" name="Int. J. Syst. Evol. Microbiol.">
        <title>The Global Catalogue of Microorganisms (GCM) 10K type strain sequencing project: providing services to taxonomists for standard genome sequencing and annotation.</title>
        <authorList>
            <consortium name="The Broad Institute Genomics Platform"/>
            <consortium name="The Broad Institute Genome Sequencing Center for Infectious Disease"/>
            <person name="Wu L."/>
            <person name="Ma J."/>
        </authorList>
    </citation>
    <scope>NUCLEOTIDE SEQUENCE [LARGE SCALE GENOMIC DNA]</scope>
    <source>
        <strain evidence="2">JCM 6242</strain>
    </source>
</reference>
<accession>A0ABP6IES5</accession>
<sequence>MVLRWGAQLDVRPVYVSAELDGVSDQRVASYVAKYATKGAESAGTVDRPIRNAGDIAALKVTEHGRRMIYTCLSLGELPPYRDLPLRQWAHMLGYRGHFSTKSRYHSVTLGDLRQARAEYRAEQARMILGLPTPDAEKTVTLSWWRYTGNGHRHGEAFWAELARQRITTAREIAKQRAEERVFE</sequence>
<dbReference type="Pfam" id="PF20199">
    <property type="entry name" value="RepSA"/>
    <property type="match status" value="1"/>
</dbReference>
<dbReference type="InterPro" id="IPR046828">
    <property type="entry name" value="RepSA"/>
</dbReference>
<comment type="caution">
    <text evidence="1">The sequence shown here is derived from an EMBL/GenBank/DDBJ whole genome shotgun (WGS) entry which is preliminary data.</text>
</comment>
<gene>
    <name evidence="1" type="ORF">GCM10010517_27100</name>
</gene>
<dbReference type="Proteomes" id="UP001500831">
    <property type="component" value="Unassembled WGS sequence"/>
</dbReference>
<organism evidence="1 2">
    <name type="scientific">Streptosporangium fragile</name>
    <dbReference type="NCBI Taxonomy" id="46186"/>
    <lineage>
        <taxon>Bacteria</taxon>
        <taxon>Bacillati</taxon>
        <taxon>Actinomycetota</taxon>
        <taxon>Actinomycetes</taxon>
        <taxon>Streptosporangiales</taxon>
        <taxon>Streptosporangiaceae</taxon>
        <taxon>Streptosporangium</taxon>
    </lineage>
</organism>
<proteinExistence type="predicted"/>
<name>A0ABP6IES5_9ACTN</name>
<protein>
    <recommendedName>
        <fullName evidence="3">Replication initiation protein</fullName>
    </recommendedName>
</protein>
<evidence type="ECO:0000313" key="2">
    <source>
        <dbReference type="Proteomes" id="UP001500831"/>
    </source>
</evidence>